<evidence type="ECO:0000313" key="6">
    <source>
        <dbReference type="EMBL" id="SVB69455.1"/>
    </source>
</evidence>
<dbReference type="GO" id="GO:0009055">
    <property type="term" value="F:electron transfer activity"/>
    <property type="evidence" value="ECO:0007669"/>
    <property type="project" value="InterPro"/>
</dbReference>
<evidence type="ECO:0000256" key="2">
    <source>
        <dbReference type="ARBA" id="ARBA00022723"/>
    </source>
</evidence>
<dbReference type="GO" id="GO:0046872">
    <property type="term" value="F:metal ion binding"/>
    <property type="evidence" value="ECO:0007669"/>
    <property type="project" value="UniProtKB-KW"/>
</dbReference>
<dbReference type="InterPro" id="IPR005046">
    <property type="entry name" value="DUF285"/>
</dbReference>
<accession>A0A382G3W4</accession>
<name>A0A382G3W4_9ZZZZ</name>
<keyword evidence="2" id="KW-0479">Metal-binding</keyword>
<dbReference type="NCBIfam" id="TIGR02167">
    <property type="entry name" value="Liste_lipo_26"/>
    <property type="match status" value="4"/>
</dbReference>
<dbReference type="Pfam" id="PF07635">
    <property type="entry name" value="PSCyt1"/>
    <property type="match status" value="1"/>
</dbReference>
<feature type="domain" description="LTD" evidence="5">
    <location>
        <begin position="117"/>
        <end position="228"/>
    </location>
</feature>
<evidence type="ECO:0000256" key="1">
    <source>
        <dbReference type="ARBA" id="ARBA00022617"/>
    </source>
</evidence>
<dbReference type="Pfam" id="PF00932">
    <property type="entry name" value="LTD"/>
    <property type="match status" value="1"/>
</dbReference>
<dbReference type="AlphaFoldDB" id="A0A382G3W4"/>
<dbReference type="PROSITE" id="PS51841">
    <property type="entry name" value="LTD"/>
    <property type="match status" value="1"/>
</dbReference>
<evidence type="ECO:0008006" key="7">
    <source>
        <dbReference type="Google" id="ProtNLM"/>
    </source>
</evidence>
<dbReference type="SUPFAM" id="SSF74853">
    <property type="entry name" value="Lamin A/C globular tail domain"/>
    <property type="match status" value="1"/>
</dbReference>
<keyword evidence="1" id="KW-0349">Heme</keyword>
<proteinExistence type="predicted"/>
<dbReference type="SUPFAM" id="SSF46626">
    <property type="entry name" value="Cytochrome c"/>
    <property type="match status" value="1"/>
</dbReference>
<evidence type="ECO:0000259" key="4">
    <source>
        <dbReference type="PROSITE" id="PS51007"/>
    </source>
</evidence>
<dbReference type="InterPro" id="IPR011889">
    <property type="entry name" value="Liste_lipo_26"/>
</dbReference>
<dbReference type="PROSITE" id="PS51007">
    <property type="entry name" value="CYTC"/>
    <property type="match status" value="1"/>
</dbReference>
<dbReference type="Gene3D" id="2.60.40.1260">
    <property type="entry name" value="Lamin Tail domain"/>
    <property type="match status" value="1"/>
</dbReference>
<gene>
    <name evidence="6" type="ORF">METZ01_LOCUS222309</name>
</gene>
<dbReference type="InterPro" id="IPR036415">
    <property type="entry name" value="Lamin_tail_dom_sf"/>
</dbReference>
<sequence>MNTKMALYFLILLSFLCAQVDYVTEIQPIFTNSCTSCHQYGNTSGGLNLTSYSGVMASSNSGTSVVPGDHANSLLWQRVNDGSMPPGNNPDLSSDEINLIAQWIDEGALEVPAVEVDTPDVVINEFLAGSENCCGSDIFDGNTEDFVELYNYGTEPININGWGFSDTDGLITTIAPDTSIAPGDFLVLWYTGDNNGFPEINEKLSKDGETIYIADADGNPMISYDFGPQTDDISYGRNPDGSDTWEYFSNPTPGTTNENTNPIEFQPQTKEELVTAVLLWVNDNASALSAYGEINTWDVSLITDMSELFLYSLFNDNIGNWDVSSVTNMSSMFKSAPNFNGDISNWDVSSVTNMSSMFNSATNFNGDISMWDVSSVTNMNSMFQDVNNFNQDLSGWDVSNVTDMGSMFENVGIFNGNISMWDVSSVTDMSFMFTFIEDFNHDLSSWDVSSVTNMDR</sequence>
<dbReference type="InterPro" id="IPR036909">
    <property type="entry name" value="Cyt_c-like_dom_sf"/>
</dbReference>
<dbReference type="InterPro" id="IPR009056">
    <property type="entry name" value="Cyt_c-like_dom"/>
</dbReference>
<reference evidence="6" key="1">
    <citation type="submission" date="2018-05" db="EMBL/GenBank/DDBJ databases">
        <authorList>
            <person name="Lanie J.A."/>
            <person name="Ng W.-L."/>
            <person name="Kazmierczak K.M."/>
            <person name="Andrzejewski T.M."/>
            <person name="Davidsen T.M."/>
            <person name="Wayne K.J."/>
            <person name="Tettelin H."/>
            <person name="Glass J.I."/>
            <person name="Rusch D."/>
            <person name="Podicherti R."/>
            <person name="Tsui H.-C.T."/>
            <person name="Winkler M.E."/>
        </authorList>
    </citation>
    <scope>NUCLEOTIDE SEQUENCE</scope>
</reference>
<dbReference type="EMBL" id="UINC01053210">
    <property type="protein sequence ID" value="SVB69455.1"/>
    <property type="molecule type" value="Genomic_DNA"/>
</dbReference>
<feature type="domain" description="Cytochrome c" evidence="4">
    <location>
        <begin position="21"/>
        <end position="108"/>
    </location>
</feature>
<dbReference type="InterPro" id="IPR001322">
    <property type="entry name" value="Lamin_tail_dom"/>
</dbReference>
<evidence type="ECO:0000256" key="3">
    <source>
        <dbReference type="ARBA" id="ARBA00023004"/>
    </source>
</evidence>
<dbReference type="PANTHER" id="PTHR35889:SF3">
    <property type="entry name" value="F-BOX DOMAIN-CONTAINING PROTEIN"/>
    <property type="match status" value="1"/>
</dbReference>
<dbReference type="PANTHER" id="PTHR35889">
    <property type="entry name" value="CYCLOINULO-OLIGOSACCHARIDE FRUCTANOTRANSFERASE-RELATED"/>
    <property type="match status" value="1"/>
</dbReference>
<dbReference type="InterPro" id="IPR011429">
    <property type="entry name" value="Cyt_c_Planctomycete-type"/>
</dbReference>
<dbReference type="GO" id="GO:0020037">
    <property type="term" value="F:heme binding"/>
    <property type="evidence" value="ECO:0007669"/>
    <property type="project" value="InterPro"/>
</dbReference>
<keyword evidence="3" id="KW-0408">Iron</keyword>
<dbReference type="Pfam" id="PF03382">
    <property type="entry name" value="DUF285"/>
    <property type="match status" value="1"/>
</dbReference>
<organism evidence="6">
    <name type="scientific">marine metagenome</name>
    <dbReference type="NCBI Taxonomy" id="408172"/>
    <lineage>
        <taxon>unclassified sequences</taxon>
        <taxon>metagenomes</taxon>
        <taxon>ecological metagenomes</taxon>
    </lineage>
</organism>
<evidence type="ECO:0000259" key="5">
    <source>
        <dbReference type="PROSITE" id="PS51841"/>
    </source>
</evidence>
<protein>
    <recommendedName>
        <fullName evidence="7">Cytochrome c domain-containing protein</fullName>
    </recommendedName>
</protein>
<feature type="non-terminal residue" evidence="6">
    <location>
        <position position="456"/>
    </location>
</feature>